<feature type="transmembrane region" description="Helical" evidence="1">
    <location>
        <begin position="393"/>
        <end position="411"/>
    </location>
</feature>
<gene>
    <name evidence="2" type="ORF">WS72_30295</name>
</gene>
<evidence type="ECO:0000256" key="1">
    <source>
        <dbReference type="SAM" id="Phobius"/>
    </source>
</evidence>
<feature type="transmembrane region" description="Helical" evidence="1">
    <location>
        <begin position="114"/>
        <end position="134"/>
    </location>
</feature>
<evidence type="ECO:0000313" key="2">
    <source>
        <dbReference type="EMBL" id="KWZ39059.1"/>
    </source>
</evidence>
<protein>
    <submittedName>
        <fullName evidence="2">Fusaric acid resistance protein</fullName>
    </submittedName>
</protein>
<keyword evidence="1" id="KW-0472">Membrane</keyword>
<keyword evidence="1" id="KW-0812">Transmembrane</keyword>
<dbReference type="Proteomes" id="UP000070255">
    <property type="component" value="Unassembled WGS sequence"/>
</dbReference>
<proteinExistence type="predicted"/>
<feature type="transmembrane region" description="Helical" evidence="1">
    <location>
        <begin position="491"/>
        <end position="511"/>
    </location>
</feature>
<dbReference type="Pfam" id="PF04632">
    <property type="entry name" value="FUSC"/>
    <property type="match status" value="1"/>
</dbReference>
<comment type="caution">
    <text evidence="2">The sequence shown here is derived from an EMBL/GenBank/DDBJ whole genome shotgun (WGS) entry which is preliminary data.</text>
</comment>
<reference evidence="2 3" key="1">
    <citation type="submission" date="2015-11" db="EMBL/GenBank/DDBJ databases">
        <authorList>
            <person name="Sahl J."/>
            <person name="Wagner D."/>
            <person name="Keim P."/>
        </authorList>
    </citation>
    <scope>NUCLEOTIDE SEQUENCE [LARGE SCALE GENOMIC DNA]</scope>
    <source>
        <strain evidence="2 3">BDU18</strain>
    </source>
</reference>
<feature type="transmembrane region" description="Helical" evidence="1">
    <location>
        <begin position="43"/>
        <end position="62"/>
    </location>
</feature>
<dbReference type="RefSeq" id="WP_038755175.1">
    <property type="nucleotide sequence ID" value="NZ_LNJQ01000004.1"/>
</dbReference>
<dbReference type="EMBL" id="LNJQ01000004">
    <property type="protein sequence ID" value="KWZ39059.1"/>
    <property type="molecule type" value="Genomic_DNA"/>
</dbReference>
<feature type="transmembrane region" description="Helical" evidence="1">
    <location>
        <begin position="467"/>
        <end position="484"/>
    </location>
</feature>
<feature type="transmembrane region" description="Helical" evidence="1">
    <location>
        <begin position="523"/>
        <end position="540"/>
    </location>
</feature>
<sequence length="708" mass="74859">MRDAADQTAAVSAARGRPSRATAALLARLERFEFDLFTPRGAYVARSIAAAALALGVAYLLALETPYSAASTVLLVINPVQGAVIGKGVWRVAGTIAGMLVAFVLMGCFAQQPLLFILGFGFWLGLCVAGMTMLRHFRASGTVVAGYTIGLATYGAMLRPELTFERVIGRGSTVVIGVLCLSLVSMLFSARDVRGKLEALVTRLAAAVARAIAAQRGGIAAAPGDDTRLALLADIYGIDDLLALGKAESEDLAQRAMAVRHGMASLFGALAGGTPPLPADSPGARAIARLQPRLEAAWRAAADALDDGPDGAAHAAALLGDARTRLRNALAGIAFADPRDEATLLIAGERLIEQIDDYLAALRGLAELQRPRPQGKPAPVRFHRDARSAVRNGARSMCAIVITGAIWFATGWDQGDMMLLVVAPYCALLATAGDPAAGAKAFIKGTVAAVPAAFACAFGVLPRIEGFPLLVATLALFWLPGIYATSTPKTALAGLAYLVAFNTLNAATNPFRPDLGLFLNQSVAWVLATFVTLLAFQLILPRNLAADIARLRRTIRDDTLGLLASRHRRPAAAQWPQRQQHRIAQLAALLKSRPAAMTQASVEGLAALHVGKELLRIRRFVARGDLPAPALDCARTGLARLARRAAEPARAARHARRAARAIARLTAAHPGHDAELKRLMAAFADVHTLLHTHAAYFTPVPPRSRRAQ</sequence>
<keyword evidence="1" id="KW-1133">Transmembrane helix</keyword>
<keyword evidence="3" id="KW-1185">Reference proteome</keyword>
<feature type="transmembrane region" description="Helical" evidence="1">
    <location>
        <begin position="88"/>
        <end position="107"/>
    </location>
</feature>
<evidence type="ECO:0000313" key="3">
    <source>
        <dbReference type="Proteomes" id="UP000070255"/>
    </source>
</evidence>
<dbReference type="InterPro" id="IPR006726">
    <property type="entry name" value="PHBA_efflux_AaeB/fusaric-R"/>
</dbReference>
<organism evidence="2 3">
    <name type="scientific">Burkholderia savannae</name>
    <dbReference type="NCBI Taxonomy" id="1637837"/>
    <lineage>
        <taxon>Bacteria</taxon>
        <taxon>Pseudomonadati</taxon>
        <taxon>Pseudomonadota</taxon>
        <taxon>Betaproteobacteria</taxon>
        <taxon>Burkholderiales</taxon>
        <taxon>Burkholderiaceae</taxon>
        <taxon>Burkholderia</taxon>
        <taxon>pseudomallei group</taxon>
    </lineage>
</organism>
<feature type="transmembrane region" description="Helical" evidence="1">
    <location>
        <begin position="167"/>
        <end position="188"/>
    </location>
</feature>
<accession>A0ABR5T780</accession>
<name>A0ABR5T780_9BURK</name>